<comment type="caution">
    <text evidence="19">The sequence shown here is derived from an EMBL/GenBank/DDBJ whole genome shotgun (WGS) entry which is preliminary data.</text>
</comment>
<feature type="compositionally biased region" description="Polar residues" evidence="17">
    <location>
        <begin position="913"/>
        <end position="930"/>
    </location>
</feature>
<feature type="compositionally biased region" description="Low complexity" evidence="17">
    <location>
        <begin position="1101"/>
        <end position="1128"/>
    </location>
</feature>
<feature type="compositionally biased region" description="Pro residues" evidence="17">
    <location>
        <begin position="963"/>
        <end position="996"/>
    </location>
</feature>
<feature type="region of interest" description="Disordered" evidence="17">
    <location>
        <begin position="891"/>
        <end position="1148"/>
    </location>
</feature>
<dbReference type="GO" id="GO:0015031">
    <property type="term" value="P:protein transport"/>
    <property type="evidence" value="ECO:0007669"/>
    <property type="project" value="UniProtKB-KW"/>
</dbReference>
<dbReference type="InterPro" id="IPR036322">
    <property type="entry name" value="WD40_repeat_dom_sf"/>
</dbReference>
<evidence type="ECO:0000256" key="7">
    <source>
        <dbReference type="ARBA" id="ARBA00022574"/>
    </source>
</evidence>
<dbReference type="Proteomes" id="UP000266188">
    <property type="component" value="Unassembled WGS sequence"/>
</dbReference>
<dbReference type="GO" id="GO:0005198">
    <property type="term" value="F:structural molecule activity"/>
    <property type="evidence" value="ECO:0007669"/>
    <property type="project" value="TreeGrafter"/>
</dbReference>
<evidence type="ECO:0000256" key="15">
    <source>
        <dbReference type="ARBA" id="ARBA00025864"/>
    </source>
</evidence>
<keyword evidence="7 16" id="KW-0853">WD repeat</keyword>
<keyword evidence="20" id="KW-1185">Reference proteome</keyword>
<proteinExistence type="inferred from homology"/>
<feature type="domain" description="SRA1/Sec31" evidence="18">
    <location>
        <begin position="1124"/>
        <end position="1250"/>
    </location>
</feature>
<organism evidence="19 20">
    <name type="scientific">Aspergillus sclerotialis</name>
    <dbReference type="NCBI Taxonomy" id="2070753"/>
    <lineage>
        <taxon>Eukaryota</taxon>
        <taxon>Fungi</taxon>
        <taxon>Dikarya</taxon>
        <taxon>Ascomycota</taxon>
        <taxon>Pezizomycotina</taxon>
        <taxon>Eurotiomycetes</taxon>
        <taxon>Eurotiomycetidae</taxon>
        <taxon>Eurotiales</taxon>
        <taxon>Aspergillaceae</taxon>
        <taxon>Aspergillus</taxon>
        <taxon>Aspergillus subgen. Polypaecilum</taxon>
    </lineage>
</organism>
<dbReference type="PANTHER" id="PTHR13923">
    <property type="entry name" value="SEC31-RELATED PROTEIN"/>
    <property type="match status" value="1"/>
</dbReference>
<dbReference type="FunFam" id="1.20.940.10:FF:000007">
    <property type="entry name" value="Protein transport protein (SEC31), putative"/>
    <property type="match status" value="1"/>
</dbReference>
<dbReference type="GO" id="GO:0030127">
    <property type="term" value="C:COPII vesicle coat"/>
    <property type="evidence" value="ECO:0007669"/>
    <property type="project" value="TreeGrafter"/>
</dbReference>
<evidence type="ECO:0000256" key="17">
    <source>
        <dbReference type="SAM" id="MobiDB-lite"/>
    </source>
</evidence>
<dbReference type="Pfam" id="PF07304">
    <property type="entry name" value="SRA1"/>
    <property type="match status" value="1"/>
</dbReference>
<comment type="subunit">
    <text evidence="15">The COPII coat is composed of at least 5 proteins: the SEC23/24 complex, the SEC13/31 complex, and the protein SAR1. SEC13 and SEC31 make a 2:2 tetramer that forms the edge element of the COPII outer coat. The tetramer self-assembles in multiple copies to form the complete polyhedral cage. Interacts (via WD 8) with SEC13.</text>
</comment>
<evidence type="ECO:0000256" key="13">
    <source>
        <dbReference type="ARBA" id="ARBA00023329"/>
    </source>
</evidence>
<feature type="repeat" description="WD" evidence="16">
    <location>
        <begin position="161"/>
        <end position="203"/>
    </location>
</feature>
<reference evidence="20" key="1">
    <citation type="submission" date="2017-02" db="EMBL/GenBank/DDBJ databases">
        <authorList>
            <person name="Tafer H."/>
            <person name="Lopandic K."/>
        </authorList>
    </citation>
    <scope>NUCLEOTIDE SEQUENCE [LARGE SCALE GENOMIC DNA]</scope>
    <source>
        <strain evidence="20">CBS 366.77</strain>
    </source>
</reference>
<dbReference type="Pfam" id="PF00400">
    <property type="entry name" value="WD40"/>
    <property type="match status" value="1"/>
</dbReference>
<dbReference type="InterPro" id="IPR015943">
    <property type="entry name" value="WD40/YVTN_repeat-like_dom_sf"/>
</dbReference>
<evidence type="ECO:0000256" key="8">
    <source>
        <dbReference type="ARBA" id="ARBA00022737"/>
    </source>
</evidence>
<dbReference type="Gene3D" id="1.25.40.1030">
    <property type="match status" value="1"/>
</dbReference>
<dbReference type="STRING" id="2070753.A0A3A2ZFE0"/>
<keyword evidence="11" id="KW-0653">Protein transport</keyword>
<accession>A0A3A2ZFE0</accession>
<dbReference type="SMART" id="SM00320">
    <property type="entry name" value="WD40"/>
    <property type="match status" value="6"/>
</dbReference>
<dbReference type="PROSITE" id="PS50082">
    <property type="entry name" value="WD_REPEATS_2"/>
    <property type="match status" value="2"/>
</dbReference>
<keyword evidence="10" id="KW-0931">ER-Golgi transport</keyword>
<protein>
    <recommendedName>
        <fullName evidence="5">Protein transport protein SEC31</fullName>
    </recommendedName>
    <alternativeName>
        <fullName evidence="4">Protein transport protein sec31</fullName>
    </alternativeName>
</protein>
<feature type="repeat" description="WD" evidence="16">
    <location>
        <begin position="252"/>
        <end position="294"/>
    </location>
</feature>
<feature type="compositionally biased region" description="Basic and acidic residues" evidence="17">
    <location>
        <begin position="490"/>
        <end position="502"/>
    </location>
</feature>
<feature type="region of interest" description="Disordered" evidence="17">
    <location>
        <begin position="490"/>
        <end position="510"/>
    </location>
</feature>
<keyword evidence="8" id="KW-0677">Repeat</keyword>
<feature type="compositionally biased region" description="Low complexity" evidence="17">
    <location>
        <begin position="942"/>
        <end position="962"/>
    </location>
</feature>
<evidence type="ECO:0000256" key="6">
    <source>
        <dbReference type="ARBA" id="ARBA00022448"/>
    </source>
</evidence>
<evidence type="ECO:0000256" key="10">
    <source>
        <dbReference type="ARBA" id="ARBA00022892"/>
    </source>
</evidence>
<keyword evidence="12" id="KW-0472">Membrane</keyword>
<dbReference type="GO" id="GO:0090110">
    <property type="term" value="P:COPII-coated vesicle cargo loading"/>
    <property type="evidence" value="ECO:0007669"/>
    <property type="project" value="TreeGrafter"/>
</dbReference>
<name>A0A3A2ZFE0_9EURO</name>
<comment type="similarity">
    <text evidence="3">Belongs to the WD repeat SEC31 family.</text>
</comment>
<keyword evidence="6" id="KW-0813">Transport</keyword>
<dbReference type="Gene3D" id="2.130.10.10">
    <property type="entry name" value="YVTN repeat-like/Quinoprotein amine dehydrogenase"/>
    <property type="match status" value="1"/>
</dbReference>
<evidence type="ECO:0000313" key="19">
    <source>
        <dbReference type="EMBL" id="RJE21696.1"/>
    </source>
</evidence>
<feature type="compositionally biased region" description="Low complexity" evidence="17">
    <location>
        <begin position="829"/>
        <end position="843"/>
    </location>
</feature>
<feature type="compositionally biased region" description="Pro residues" evidence="17">
    <location>
        <begin position="1008"/>
        <end position="1019"/>
    </location>
</feature>
<evidence type="ECO:0000256" key="2">
    <source>
        <dbReference type="ARBA" id="ARBA00004397"/>
    </source>
</evidence>
<evidence type="ECO:0000256" key="4">
    <source>
        <dbReference type="ARBA" id="ARBA00013507"/>
    </source>
</evidence>
<evidence type="ECO:0000256" key="5">
    <source>
        <dbReference type="ARBA" id="ARBA00021236"/>
    </source>
</evidence>
<dbReference type="Gene3D" id="1.20.940.10">
    <property type="entry name" value="Functional domain of the splicing factor Prp18"/>
    <property type="match status" value="1"/>
</dbReference>
<dbReference type="AlphaFoldDB" id="A0A3A2ZFE0"/>
<feature type="compositionally biased region" description="Pro residues" evidence="17">
    <location>
        <begin position="1049"/>
        <end position="1061"/>
    </location>
</feature>
<comment type="function">
    <text evidence="14">Component of the coat protein complex II (COPII) which promotes the formation of transport vesicles from the endoplasmic reticulum (ER). The coat has two main functions, the physical deformation of the endoplasmic reticulum membrane into vesicles and the selection of cargo molecules.</text>
</comment>
<keyword evidence="13" id="KW-0968">Cytoplasmic vesicle</keyword>
<evidence type="ECO:0000256" key="1">
    <source>
        <dbReference type="ARBA" id="ARBA00004299"/>
    </source>
</evidence>
<feature type="region of interest" description="Disordered" evidence="17">
    <location>
        <begin position="799"/>
        <end position="858"/>
    </location>
</feature>
<dbReference type="GO" id="GO:0005789">
    <property type="term" value="C:endoplasmic reticulum membrane"/>
    <property type="evidence" value="ECO:0007669"/>
    <property type="project" value="UniProtKB-SubCell"/>
</dbReference>
<evidence type="ECO:0000256" key="9">
    <source>
        <dbReference type="ARBA" id="ARBA00022824"/>
    </source>
</evidence>
<evidence type="ECO:0000313" key="20">
    <source>
        <dbReference type="Proteomes" id="UP000266188"/>
    </source>
</evidence>
<dbReference type="GO" id="GO:0070971">
    <property type="term" value="C:endoplasmic reticulum exit site"/>
    <property type="evidence" value="ECO:0007669"/>
    <property type="project" value="TreeGrafter"/>
</dbReference>
<dbReference type="EMBL" id="MVGC01000211">
    <property type="protein sequence ID" value="RJE21696.1"/>
    <property type="molecule type" value="Genomic_DNA"/>
</dbReference>
<evidence type="ECO:0000256" key="3">
    <source>
        <dbReference type="ARBA" id="ARBA00009358"/>
    </source>
</evidence>
<dbReference type="InterPro" id="IPR009917">
    <property type="entry name" value="SRA1/Sec31"/>
</dbReference>
<dbReference type="GO" id="GO:0007029">
    <property type="term" value="P:endoplasmic reticulum organization"/>
    <property type="evidence" value="ECO:0007669"/>
    <property type="project" value="TreeGrafter"/>
</dbReference>
<evidence type="ECO:0000259" key="18">
    <source>
        <dbReference type="Pfam" id="PF07304"/>
    </source>
</evidence>
<evidence type="ECO:0000256" key="11">
    <source>
        <dbReference type="ARBA" id="ARBA00022927"/>
    </source>
</evidence>
<dbReference type="SUPFAM" id="SSF50978">
    <property type="entry name" value="WD40 repeat-like"/>
    <property type="match status" value="1"/>
</dbReference>
<dbReference type="InterPro" id="IPR001680">
    <property type="entry name" value="WD40_rpt"/>
</dbReference>
<gene>
    <name evidence="19" type="ORF">PHISCL_05965</name>
</gene>
<sequence>MVRLREIPRTASFAWSPGAASPLVATGTRAGAVDADFSNETCLEIWDLGLNRQNGNDELRPVAKIDTDSGFNDLAWTESDDNNRGIIAGALDNGALYLWDVDKLLSGASDPVISRMSKHSGAIKTLQFNPRHPNLLASAGAKGELYISNLNNLDETYRLGNVARVDDIECLDWNKKVSHILVTGSSAGFVTVWDVKSRKESLTLNNVGRKAVSAVAWDPERPTKLVTSTPLETEPMIHVWDLRNSHAPERTLRGHESGVLSLAWCNQDPDLLLSSGKDNRTICWNPQTGQAYGEFPVVTNWTFQTRWNPHNPNFFATASFDGRVSVQTIQNTRTETAEAIADQNQALDGEDFFAKAQTQPQISTFSLPKAPRWLERPCAASFGFGGRVVSIGLAEGGKRASKIKITPFQVDEAVGNATETFENALKEGDLKSICASRAENAASDEEKADWKVIEALMSENPRKGLVEYLGFQSQADEAADGLAKLGLNKEGEANGDAEKEPPATKSKKHKRMQSMFDATPEADSFLSDLSASKEARTNDPFQIFGGSESEAEKVITRALLLGDFEKALDVALKEDRMSDAFMIAICGGQKCIEKAQEHYFSKHAEGPNYIRLLSSIAGKNLWDVVHNADLCNWKEIMATLCTFADEKEFTDLCDALGDRLEERIRSTDDKSGRKDASLCFLAGSKLEKVVAIWIEELRENEQKGIEAAAGTSSFSIHVRALQQLIEKVTIFRQVTSFQDVERNKEADWKLSILYDKYIEYADVVATHGRLQIAQKYLDLVPEKHPEAEVARNRIKLAMRQATPQKPQANIPAARTSKALPTQPSPFQPQPAVTSAAPTATPVQNPYAPPTVASPQQANPYAPAAATAAPQAANPYASLAGGAYAPPTGYQAPQAPTYGAQPRGAAVPPPPRASNQSPSTVSSYANATNLPAWNDLPEGFTKPATSRRGTPAAAAAPISSPFPNQSPPIAQGPPPPAQRTPSVPPPPKGTAPPPRMTSPPSAGPQATFAPPPGPSPPPNPYASLPQTAAPPMPSMGVPSAAPVARGPSPYNAPPTVPPPPNRYAPNPTAQSGSPQLQSRAPIPPPPQAAASMYAPQQSPANQYAPTTPPSAQAPVQQAPPQSSRPSTASSRKESPAPPKYPPGDRSHIPANAMPIYEILSADMQRVRSRAPSSFKAQVDDAERRLNILFDRLNNEDLLKPNTVADMVELARAIQARDFETAKNIHVDIMTNRMDECGNWMVGVKRLISMSRATP</sequence>
<evidence type="ECO:0000256" key="12">
    <source>
        <dbReference type="ARBA" id="ARBA00023136"/>
    </source>
</evidence>
<evidence type="ECO:0000256" key="14">
    <source>
        <dbReference type="ARBA" id="ARBA00025471"/>
    </source>
</evidence>
<dbReference type="PANTHER" id="PTHR13923:SF11">
    <property type="entry name" value="SECRETORY 31, ISOFORM D"/>
    <property type="match status" value="1"/>
</dbReference>
<dbReference type="OrthoDB" id="542917at2759"/>
<dbReference type="FunFam" id="2.130.10.10:FF:000193">
    <property type="entry name" value="Protein transport protein SEC31, putative"/>
    <property type="match status" value="1"/>
</dbReference>
<keyword evidence="9" id="KW-0256">Endoplasmic reticulum</keyword>
<evidence type="ECO:0000256" key="16">
    <source>
        <dbReference type="PROSITE-ProRule" id="PRU00221"/>
    </source>
</evidence>
<comment type="subcellular location">
    <subcellularLocation>
        <location evidence="1">Cytoplasmic vesicle</location>
        <location evidence="1">COPII-coated vesicle membrane</location>
        <topology evidence="1">Peripheral membrane protein</topology>
        <orientation evidence="1">Cytoplasmic side</orientation>
    </subcellularLocation>
    <subcellularLocation>
        <location evidence="2">Endoplasmic reticulum membrane</location>
        <topology evidence="2">Peripheral membrane protein</topology>
        <orientation evidence="2">Cytoplasmic side</orientation>
    </subcellularLocation>
</comment>
<dbReference type="InterPro" id="IPR040251">
    <property type="entry name" value="SEC31-like"/>
</dbReference>